<name>Q7P1B2_CHRVO</name>
<evidence type="ECO:0000256" key="1">
    <source>
        <dbReference type="SAM" id="MobiDB-lite"/>
    </source>
</evidence>
<keyword evidence="3" id="KW-1185">Reference proteome</keyword>
<dbReference type="EMBL" id="AE016825">
    <property type="protein sequence ID" value="AAQ57980.1"/>
    <property type="molecule type" value="Genomic_DNA"/>
</dbReference>
<gene>
    <name evidence="2" type="ordered locus">CV_0301</name>
</gene>
<organism evidence="2 3">
    <name type="scientific">Chromobacterium violaceum (strain ATCC 12472 / DSM 30191 / JCM 1249 / CCUG 213 / NBRC 12614 / NCIMB 9131 / NCTC 9757 / MK)</name>
    <dbReference type="NCBI Taxonomy" id="243365"/>
    <lineage>
        <taxon>Bacteria</taxon>
        <taxon>Pseudomonadati</taxon>
        <taxon>Pseudomonadota</taxon>
        <taxon>Betaproteobacteria</taxon>
        <taxon>Neisseriales</taxon>
        <taxon>Chromobacteriaceae</taxon>
        <taxon>Chromobacterium</taxon>
    </lineage>
</organism>
<accession>Q7P1B2</accession>
<protein>
    <submittedName>
        <fullName evidence="2">Uncharacterized protein</fullName>
    </submittedName>
</protein>
<dbReference type="HOGENOM" id="CLU_556323_0_0_4"/>
<dbReference type="KEGG" id="cvi:CV_0301"/>
<dbReference type="Proteomes" id="UP000001424">
    <property type="component" value="Chromosome"/>
</dbReference>
<evidence type="ECO:0000313" key="3">
    <source>
        <dbReference type="Proteomes" id="UP000001424"/>
    </source>
</evidence>
<evidence type="ECO:0000313" key="2">
    <source>
        <dbReference type="EMBL" id="AAQ57980.1"/>
    </source>
</evidence>
<feature type="region of interest" description="Disordered" evidence="1">
    <location>
        <begin position="50"/>
        <end position="78"/>
    </location>
</feature>
<proteinExistence type="predicted"/>
<dbReference type="AlphaFoldDB" id="Q7P1B2"/>
<sequence>MAPAGQRGGVGRRVVAVRHRRSGRTFADGQQGGGAGIGVLAVRAQDARRAGLVADPDRRRRGGSGEGRAERGVAGQAQLQPAAAVGRAGQRPVALAAPGLGIGFTERGGELSGLDVARPRLPQHHVEEGVRVLAVVDAGGVGARLGQFAAAVHRDVGRNRLRQVFRIGRVRQRRAAHQPDPRRHAEAQADVRQRAVGVVEGHGQRAPGLAAGGGPVERRLGVGEGVAVYRRQIALRIALAPVEQRFQLALAGQPPVVVAAQLLLVDCVDVGDGQAVFLSRLALRRLFGFAAGAGVVAVQAAAQPGFRLHFPAESGLAVIHAAGGLAGREGMAVGCAAGLEAGGALGIERGQAQLQMGLGVFGADQAAADAEPVEQGLGVVDVGQLFRLPETGGVGRIDLDAVGRVVVLVQRQQQAGDLQRGGIAGVSRAGQAERRQHLGARGGADFQLADPEGDGFASLVQEFAGGGGLAGAGRRFVIQAADGAVDEAAG</sequence>
<reference evidence="2 3" key="1">
    <citation type="journal article" date="2003" name="Proc. Natl. Acad. Sci. U.S.A.">
        <title>The complete genome sequence of Chromobacterium violaceum reveals remarkable and exploitable bacterial adaptability.</title>
        <authorList>
            <person name="Vasconcelos A.T.R."/>
            <person name="de Almeida D.F."/>
            <person name="Almeida F.C."/>
            <person name="de Almeida L.G.P."/>
            <person name="de Almeida R."/>
            <person name="Goncalves J.A.A."/>
            <person name="Andrade E.M."/>
            <person name="Antonio R.V."/>
            <person name="Araripe J."/>
            <person name="de Araujo M.F.F."/>
            <person name="Filho S.A."/>
            <person name="Azevedo V."/>
            <person name="Batista A.J."/>
            <person name="Bataus L.A.M."/>
            <person name="Batista J.S."/>
            <person name="Belo A."/>
            <person name="vander Berg C."/>
            <person name="Blamey J."/>
            <person name="Bogo M."/>
            <person name="Bonato S."/>
            <person name="Bordignon J."/>
            <person name="Brito C.A."/>
            <person name="Brocchi M."/>
            <person name="Burity H.A."/>
            <person name="Camargo A.A."/>
            <person name="Cardoso D.D.P."/>
            <person name="Carneiro N.P."/>
            <person name="Carraro D.M."/>
            <person name="Carvalho C.M.B."/>
            <person name="Cascardo J.C.M."/>
            <person name="Cavada B.S."/>
            <person name="Chueire L.M.O."/>
            <person name="Pasa T.B.C."/>
            <person name="Duran N."/>
            <person name="Fagundes N."/>
            <person name="Falcao C.L."/>
            <person name="Fantinatti F."/>
            <person name="Farias I.P."/>
            <person name="Felipe M.S.S."/>
            <person name="Ferrari L.P."/>
            <person name="Ferro J.A."/>
            <person name="Ferro M.I.T."/>
            <person name="Franco G.R."/>
            <person name="Freitas N.S.A."/>
            <person name="Furlan L.R."/>
            <person name="Gazzinelli R.T."/>
            <person name="Gomes E.A."/>
            <person name="Goncalves P.R."/>
            <person name="Grangeiro T.B."/>
            <person name="Grattapaglia D."/>
            <person name="Grisard E.C."/>
            <person name="Guimaraes C.T."/>
            <person name="Hanna E.S."/>
            <person name="Hungria M."/>
            <person name="Jardim S.N."/>
            <person name="Laurino J."/>
            <person name="Leoi L.C.T."/>
            <person name="Fassarella L."/>
            <person name="Lima A."/>
            <person name="Loureiro M.F."/>
            <person name="Lyra M.C.P."/>
            <person name="Macedo M."/>
            <person name="Madeira H.M.F."/>
            <person name="Manfio G.P."/>
            <person name="Maranhao A.Q."/>
            <person name="Martins W.S."/>
            <person name="di Mauro S.M.Z."/>
            <person name="de Medeiros S.R.B."/>
            <person name="Meissner R.D.V."/>
            <person name="Menck C.F.M."/>
            <person name="Moreira M.A.M."/>
            <person name="Nascimento F.F."/>
            <person name="Nicolas M.F."/>
            <person name="Oliveira J.G."/>
            <person name="Oliveira S.C."/>
            <person name="Paixao R.F.C."/>
            <person name="Parente J.A."/>
            <person name="Pedrosa F.O."/>
            <person name="Pena S.J.D."/>
            <person name="Perreira J.O."/>
            <person name="Perreira M."/>
            <person name="Pinto L.S.R.C."/>
            <person name="Pinto L.S."/>
            <person name="Porto J.I.R."/>
            <person name="Potrich D.P."/>
            <person name="Neto C.E.R."/>
            <person name="Reis A.M.M."/>
            <person name="Rigo L.U."/>
            <person name="Rondinelli E."/>
            <person name="dos Santos E.B.P."/>
            <person name="Santos F.R."/>
            <person name="Schneider M.P.C."/>
            <person name="Seuanez H.N."/>
            <person name="Silva A.M.R."/>
            <person name="da Silva A.L.C."/>
            <person name="Silva D.W."/>
            <person name="Silva R."/>
            <person name="Simoes I.C."/>
            <person name="Simon D."/>
            <person name="Soares C.M.A."/>
            <person name="Soares R.B.A."/>
            <person name="Souza E.M."/>
            <person name="Souza K.R.L."/>
            <person name="Souza R.C."/>
            <person name="Steffens M.B.R."/>
            <person name="Steindel M."/>
            <person name="Teixeira S.R."/>
            <person name="Urmenyi T."/>
            <person name="Vettore A."/>
            <person name="Wassem R."/>
            <person name="Zaha A."/>
            <person name="Simpson A.J.G."/>
        </authorList>
    </citation>
    <scope>NUCLEOTIDE SEQUENCE [LARGE SCALE GENOMIC DNA]</scope>
    <source>
        <strain evidence="3">ATCC 12472 / DSM 30191 / JCM 1249 / NBRC 12614 / NCIMB 9131 / NCTC 9757</strain>
    </source>
</reference>